<dbReference type="InterPro" id="IPR036390">
    <property type="entry name" value="WH_DNA-bd_sf"/>
</dbReference>
<dbReference type="SUPFAM" id="SSF46785">
    <property type="entry name" value="Winged helix' DNA-binding domain"/>
    <property type="match status" value="1"/>
</dbReference>
<feature type="domain" description="HTH marR-type" evidence="1">
    <location>
        <begin position="9"/>
        <end position="143"/>
    </location>
</feature>
<keyword evidence="5" id="KW-1185">Reference proteome</keyword>
<dbReference type="CDD" id="cd00090">
    <property type="entry name" value="HTH_ARSR"/>
    <property type="match status" value="1"/>
</dbReference>
<gene>
    <name evidence="3" type="primary">mhqR_1</name>
    <name evidence="2" type="ORF">SBX37_14545</name>
    <name evidence="3" type="ORF">VIM7927_00348</name>
</gene>
<evidence type="ECO:0000313" key="5">
    <source>
        <dbReference type="Proteomes" id="UP001283366"/>
    </source>
</evidence>
<organism evidence="3 4">
    <name type="scientific">Vibrio mangrovi</name>
    <dbReference type="NCBI Taxonomy" id="474394"/>
    <lineage>
        <taxon>Bacteria</taxon>
        <taxon>Pseudomonadati</taxon>
        <taxon>Pseudomonadota</taxon>
        <taxon>Gammaproteobacteria</taxon>
        <taxon>Vibrionales</taxon>
        <taxon>Vibrionaceae</taxon>
        <taxon>Vibrio</taxon>
    </lineage>
</organism>
<dbReference type="GO" id="GO:0003700">
    <property type="term" value="F:DNA-binding transcription factor activity"/>
    <property type="evidence" value="ECO:0007669"/>
    <property type="project" value="InterPro"/>
</dbReference>
<dbReference type="AlphaFoldDB" id="A0A1Y6INA7"/>
<sequence length="149" mass="17250">MSLNKKELSNKLFISLGIVHQLTDSFLTKQLAPHGINQSQFHVLTHFSRHKEQPCTISQLAQVMQMNQPGITKVINKLDEMGLIDIEKDAFDGRKKWITVNDKGLEKLAAAYESFAPRMAEMFADWNEQEMIQTLQQIDKLKNWLDNHR</sequence>
<dbReference type="PANTHER" id="PTHR33164">
    <property type="entry name" value="TRANSCRIPTIONAL REGULATOR, MARR FAMILY"/>
    <property type="match status" value="1"/>
</dbReference>
<protein>
    <submittedName>
        <fullName evidence="3">HTH-type transcriptional regulator MhqR</fullName>
    </submittedName>
    <submittedName>
        <fullName evidence="2">MarR family transcriptional regulator</fullName>
    </submittedName>
</protein>
<dbReference type="InterPro" id="IPR036388">
    <property type="entry name" value="WH-like_DNA-bd_sf"/>
</dbReference>
<name>A0A1Y6INA7_9VIBR</name>
<evidence type="ECO:0000313" key="3">
    <source>
        <dbReference type="EMBL" id="SMR99126.1"/>
    </source>
</evidence>
<dbReference type="Pfam" id="PF12802">
    <property type="entry name" value="MarR_2"/>
    <property type="match status" value="1"/>
</dbReference>
<dbReference type="Proteomes" id="UP001283366">
    <property type="component" value="Unassembled WGS sequence"/>
</dbReference>
<reference evidence="2 5" key="2">
    <citation type="submission" date="2023-11" db="EMBL/GenBank/DDBJ databases">
        <title>Plant-associative lifestyle of Vibrio porteresiae and its evolutionary dynamics.</title>
        <authorList>
            <person name="Rameshkumar N."/>
            <person name="Kirti K."/>
        </authorList>
    </citation>
    <scope>NUCLEOTIDE SEQUENCE [LARGE SCALE GENOMIC DNA]</scope>
    <source>
        <strain evidence="2 5">MSSRF38</strain>
    </source>
</reference>
<dbReference type="GO" id="GO:0006950">
    <property type="term" value="P:response to stress"/>
    <property type="evidence" value="ECO:0007669"/>
    <property type="project" value="TreeGrafter"/>
</dbReference>
<dbReference type="InterPro" id="IPR000835">
    <property type="entry name" value="HTH_MarR-typ"/>
</dbReference>
<dbReference type="Gene3D" id="1.10.10.10">
    <property type="entry name" value="Winged helix-like DNA-binding domain superfamily/Winged helix DNA-binding domain"/>
    <property type="match status" value="1"/>
</dbReference>
<dbReference type="InterPro" id="IPR011991">
    <property type="entry name" value="ArsR-like_HTH"/>
</dbReference>
<dbReference type="OrthoDB" id="5705634at2"/>
<dbReference type="SMART" id="SM00347">
    <property type="entry name" value="HTH_MARR"/>
    <property type="match status" value="1"/>
</dbReference>
<dbReference type="EMBL" id="JAWRCO010000001">
    <property type="protein sequence ID" value="MDW6004076.1"/>
    <property type="molecule type" value="Genomic_DNA"/>
</dbReference>
<proteinExistence type="predicted"/>
<dbReference type="PANTHER" id="PTHR33164:SF43">
    <property type="entry name" value="HTH-TYPE TRANSCRIPTIONAL REPRESSOR YETL"/>
    <property type="match status" value="1"/>
</dbReference>
<dbReference type="RefSeq" id="WP_087479184.1">
    <property type="nucleotide sequence ID" value="NZ_AP024883.1"/>
</dbReference>
<accession>A0A1Y6INA7</accession>
<dbReference type="Proteomes" id="UP000196125">
    <property type="component" value="Unassembled WGS sequence"/>
</dbReference>
<dbReference type="InterPro" id="IPR039422">
    <property type="entry name" value="MarR/SlyA-like"/>
</dbReference>
<evidence type="ECO:0000259" key="1">
    <source>
        <dbReference type="PROSITE" id="PS50995"/>
    </source>
</evidence>
<reference evidence="3 4" key="1">
    <citation type="submission" date="2017-05" db="EMBL/GenBank/DDBJ databases">
        <authorList>
            <person name="Song R."/>
            <person name="Chenine A.L."/>
            <person name="Ruprecht R.M."/>
        </authorList>
    </citation>
    <scope>NUCLEOTIDE SEQUENCE [LARGE SCALE GENOMIC DNA]</scope>
    <source>
        <strain evidence="3 4">CECT 7927</strain>
    </source>
</reference>
<evidence type="ECO:0000313" key="2">
    <source>
        <dbReference type="EMBL" id="MDW6004076.1"/>
    </source>
</evidence>
<dbReference type="PROSITE" id="PS50995">
    <property type="entry name" value="HTH_MARR_2"/>
    <property type="match status" value="1"/>
</dbReference>
<evidence type="ECO:0000313" key="4">
    <source>
        <dbReference type="Proteomes" id="UP000196125"/>
    </source>
</evidence>
<dbReference type="EMBL" id="FXXI01000001">
    <property type="protein sequence ID" value="SMR99126.1"/>
    <property type="molecule type" value="Genomic_DNA"/>
</dbReference>